<evidence type="ECO:0000313" key="4">
    <source>
        <dbReference type="EMBL" id="KAL0092971.1"/>
    </source>
</evidence>
<keyword evidence="1" id="KW-0433">Leucine-rich repeat</keyword>
<dbReference type="InterPro" id="IPR025875">
    <property type="entry name" value="Leu-rich_rpt_4"/>
</dbReference>
<reference evidence="4 5" key="1">
    <citation type="submission" date="2024-04" db="EMBL/GenBank/DDBJ databases">
        <title>Symmetric and asymmetric DNA N6-adenine methylation regulates different biological responses in Mucorales.</title>
        <authorList>
            <consortium name="Lawrence Berkeley National Laboratory"/>
            <person name="Lax C."/>
            <person name="Mondo S.J."/>
            <person name="Osorio-Concepcion M."/>
            <person name="Muszewska A."/>
            <person name="Corrochano-Luque M."/>
            <person name="Gutierrez G."/>
            <person name="Riley R."/>
            <person name="Lipzen A."/>
            <person name="Guo J."/>
            <person name="Hundley H."/>
            <person name="Amirebrahimi M."/>
            <person name="Ng V."/>
            <person name="Lorenzo-Gutierrez D."/>
            <person name="Binder U."/>
            <person name="Yang J."/>
            <person name="Song Y."/>
            <person name="Canovas D."/>
            <person name="Navarro E."/>
            <person name="Freitag M."/>
            <person name="Gabaldon T."/>
            <person name="Grigoriev I.V."/>
            <person name="Corrochano L.M."/>
            <person name="Nicolas F.E."/>
            <person name="Garre V."/>
        </authorList>
    </citation>
    <scope>NUCLEOTIDE SEQUENCE [LARGE SCALE GENOMIC DNA]</scope>
    <source>
        <strain evidence="4 5">L51</strain>
    </source>
</reference>
<dbReference type="SUPFAM" id="SSF52058">
    <property type="entry name" value="L domain-like"/>
    <property type="match status" value="1"/>
</dbReference>
<sequence length="456" mass="52528">MSQNIRPYQPSDNEAIRKLYIDKEKKLENKRIFRAMLESSLVQWSWPMGIVGIAGYNMTTTGYAARQLMMLFCLETTIWSAGLGLAWYFYLKKRYRRAISRRSNNVLRNLTATDGPKSGSWVMERKDRIIGAVGIQYEDDEGKIQSLTSGDKQAELALVQSAIKFAKKKEIKVIIKRGNDTTRPTIPLIIDPTDHEHPINHLFSPTALISRLTRLTFLDLSHNQLETLPESICYLKHLQHLNLANNRIPELPSVVQFFVKLNHLDLSNNPLEELSANIARLTQLTMLDLTGTNISNVPSELLRLTRVSVRVDNCPNIAERSVSFYQTLKYDPPSLLEICSRIVMRPLLLDSATKKKMVSQRTLDSTFSLIPQNVKDFLSSPKACSFCEGPYFKACVLRYRIVQRHDDTYLPVEYRLCSAHWSDEDDRLLTMFAEQPITMIPRLRKRRELRYTVPNF</sequence>
<evidence type="ECO:0000313" key="5">
    <source>
        <dbReference type="Proteomes" id="UP001448207"/>
    </source>
</evidence>
<dbReference type="Gene3D" id="3.80.10.10">
    <property type="entry name" value="Ribonuclease Inhibitor"/>
    <property type="match status" value="1"/>
</dbReference>
<dbReference type="SMART" id="SM00364">
    <property type="entry name" value="LRR_BAC"/>
    <property type="match status" value="3"/>
</dbReference>
<feature type="transmembrane region" description="Helical" evidence="3">
    <location>
        <begin position="68"/>
        <end position="91"/>
    </location>
</feature>
<protein>
    <recommendedName>
        <fullName evidence="6">L domain-like protein</fullName>
    </recommendedName>
</protein>
<dbReference type="InterPro" id="IPR001611">
    <property type="entry name" value="Leu-rich_rpt"/>
</dbReference>
<evidence type="ECO:0000256" key="1">
    <source>
        <dbReference type="ARBA" id="ARBA00022614"/>
    </source>
</evidence>
<dbReference type="InterPro" id="IPR003591">
    <property type="entry name" value="Leu-rich_rpt_typical-subtyp"/>
</dbReference>
<comment type="caution">
    <text evidence="4">The sequence shown here is derived from an EMBL/GenBank/DDBJ whole genome shotgun (WGS) entry which is preliminary data.</text>
</comment>
<keyword evidence="3" id="KW-0812">Transmembrane</keyword>
<dbReference type="Proteomes" id="UP001448207">
    <property type="component" value="Unassembled WGS sequence"/>
</dbReference>
<accession>A0ABR3BBS3</accession>
<keyword evidence="3" id="KW-0472">Membrane</keyword>
<keyword evidence="2" id="KW-0677">Repeat</keyword>
<dbReference type="SMART" id="SM00369">
    <property type="entry name" value="LRR_TYP"/>
    <property type="match status" value="4"/>
</dbReference>
<dbReference type="Pfam" id="PF00560">
    <property type="entry name" value="LRR_1"/>
    <property type="match status" value="1"/>
</dbReference>
<gene>
    <name evidence="4" type="ORF">J3Q64DRAFT_1633521</name>
</gene>
<name>A0ABR3BBS3_PHYBL</name>
<dbReference type="EMBL" id="JBCLYO010000002">
    <property type="protein sequence ID" value="KAL0092971.1"/>
    <property type="molecule type" value="Genomic_DNA"/>
</dbReference>
<dbReference type="PROSITE" id="PS51450">
    <property type="entry name" value="LRR"/>
    <property type="match status" value="3"/>
</dbReference>
<dbReference type="SMART" id="SM00365">
    <property type="entry name" value="LRR_SD22"/>
    <property type="match status" value="3"/>
</dbReference>
<dbReference type="InterPro" id="IPR032675">
    <property type="entry name" value="LRR_dom_sf"/>
</dbReference>
<proteinExistence type="predicted"/>
<dbReference type="PANTHER" id="PTHR48051:SF1">
    <property type="entry name" value="RAS SUPPRESSOR PROTEIN 1"/>
    <property type="match status" value="1"/>
</dbReference>
<evidence type="ECO:0000256" key="2">
    <source>
        <dbReference type="ARBA" id="ARBA00022737"/>
    </source>
</evidence>
<keyword evidence="3" id="KW-1133">Transmembrane helix</keyword>
<evidence type="ECO:0008006" key="6">
    <source>
        <dbReference type="Google" id="ProtNLM"/>
    </source>
</evidence>
<dbReference type="PRINTS" id="PR00019">
    <property type="entry name" value="LEURICHRPT"/>
</dbReference>
<evidence type="ECO:0000256" key="3">
    <source>
        <dbReference type="SAM" id="Phobius"/>
    </source>
</evidence>
<dbReference type="InterPro" id="IPR050216">
    <property type="entry name" value="LRR_domain-containing"/>
</dbReference>
<organism evidence="4 5">
    <name type="scientific">Phycomyces blakesleeanus</name>
    <dbReference type="NCBI Taxonomy" id="4837"/>
    <lineage>
        <taxon>Eukaryota</taxon>
        <taxon>Fungi</taxon>
        <taxon>Fungi incertae sedis</taxon>
        <taxon>Mucoromycota</taxon>
        <taxon>Mucoromycotina</taxon>
        <taxon>Mucoromycetes</taxon>
        <taxon>Mucorales</taxon>
        <taxon>Phycomycetaceae</taxon>
        <taxon>Phycomyces</taxon>
    </lineage>
</organism>
<dbReference type="Pfam" id="PF12799">
    <property type="entry name" value="LRR_4"/>
    <property type="match status" value="1"/>
</dbReference>
<dbReference type="PANTHER" id="PTHR48051">
    <property type="match status" value="1"/>
</dbReference>
<keyword evidence="5" id="KW-1185">Reference proteome</keyword>